<accession>A0ABQ7UHU7</accession>
<proteinExistence type="predicted"/>
<name>A0ABQ7UHU7_SOLTU</name>
<reference evidence="1 2" key="1">
    <citation type="journal article" date="2021" name="bioRxiv">
        <title>Chromosome-scale and haplotype-resolved genome assembly of a tetraploid potato cultivar.</title>
        <authorList>
            <person name="Sun H."/>
            <person name="Jiao W.-B."/>
            <person name="Krause K."/>
            <person name="Campoy J.A."/>
            <person name="Goel M."/>
            <person name="Folz-Donahue K."/>
            <person name="Kukat C."/>
            <person name="Huettel B."/>
            <person name="Schneeberger K."/>
        </authorList>
    </citation>
    <scope>NUCLEOTIDE SEQUENCE [LARGE SCALE GENOMIC DNA]</scope>
    <source>
        <strain evidence="1">SolTubOtavaFocal</strain>
        <tissue evidence="1">Leaves</tissue>
    </source>
</reference>
<comment type="caution">
    <text evidence="1">The sequence shown here is derived from an EMBL/GenBank/DDBJ whole genome shotgun (WGS) entry which is preliminary data.</text>
</comment>
<keyword evidence="2" id="KW-1185">Reference proteome</keyword>
<evidence type="ECO:0000313" key="2">
    <source>
        <dbReference type="Proteomes" id="UP000826656"/>
    </source>
</evidence>
<evidence type="ECO:0000313" key="1">
    <source>
        <dbReference type="EMBL" id="KAH0748584.1"/>
    </source>
</evidence>
<organism evidence="1 2">
    <name type="scientific">Solanum tuberosum</name>
    <name type="common">Potato</name>
    <dbReference type="NCBI Taxonomy" id="4113"/>
    <lineage>
        <taxon>Eukaryota</taxon>
        <taxon>Viridiplantae</taxon>
        <taxon>Streptophyta</taxon>
        <taxon>Embryophyta</taxon>
        <taxon>Tracheophyta</taxon>
        <taxon>Spermatophyta</taxon>
        <taxon>Magnoliopsida</taxon>
        <taxon>eudicotyledons</taxon>
        <taxon>Gunneridae</taxon>
        <taxon>Pentapetalae</taxon>
        <taxon>asterids</taxon>
        <taxon>lamiids</taxon>
        <taxon>Solanales</taxon>
        <taxon>Solanaceae</taxon>
        <taxon>Solanoideae</taxon>
        <taxon>Solaneae</taxon>
        <taxon>Solanum</taxon>
    </lineage>
</organism>
<protein>
    <submittedName>
        <fullName evidence="1">Uncharacterized protein</fullName>
    </submittedName>
</protein>
<dbReference type="EMBL" id="JAIVGD010000019">
    <property type="protein sequence ID" value="KAH0748584.1"/>
    <property type="molecule type" value="Genomic_DNA"/>
</dbReference>
<sequence length="100" mass="11162">MTEEQYRKAMHLQGMNIPDKTDSGDTKTGGYHSNMAGSLRWQGVGDWYGVQWFVLVTTRGDHISDSLIKGLEELCSLAFVIGASFHSCDAAYPFISRRSQ</sequence>
<dbReference type="Proteomes" id="UP000826656">
    <property type="component" value="Unassembled WGS sequence"/>
</dbReference>
<gene>
    <name evidence="1" type="ORF">KY290_027816</name>
</gene>